<sequence length="331" mass="36374">MKKFAFALLALSASVTTAQAESIIVLNSEDASYSILDRATRMEVQRLPLGREPHHLILTPNGKEVLLASTFTNELVALDTRTLERRYVVRDIIDPYQLGFSPDGKWMVTAANRLDHVDIYQTDGYKLAGRIFLDSIPSHIAFDAASRTTFVTLQESGRVAALDLATQTIKWNVEVGKAPAGIVMLPDDKRLLVALTGEESVLTVDPKDGSVIGRLPTGKAAHNFRVKDNRYYFLSNRVGSTVSLIDTQEMKVVASIKVPGGPDDMDITPDGKELWVTQRFLRRIAIIDIAEMKMIGSVRVGKSPHGLIILKTDPAAVPNKLRSASIEPSPK</sequence>
<accession>A0A1T4MSB8</accession>
<feature type="signal peptide" evidence="2">
    <location>
        <begin position="1"/>
        <end position="20"/>
    </location>
</feature>
<dbReference type="InterPro" id="IPR011045">
    <property type="entry name" value="N2O_reductase_N"/>
</dbReference>
<dbReference type="SUPFAM" id="SSF50974">
    <property type="entry name" value="Nitrous oxide reductase, N-terminal domain"/>
    <property type="match status" value="1"/>
</dbReference>
<evidence type="ECO:0000313" key="4">
    <source>
        <dbReference type="EMBL" id="SJZ69892.1"/>
    </source>
</evidence>
<dbReference type="STRING" id="225324.SAMN02745126_01945"/>
<dbReference type="InterPro" id="IPR051200">
    <property type="entry name" value="Host-pathogen_enzymatic-act"/>
</dbReference>
<dbReference type="Gene3D" id="2.130.10.10">
    <property type="entry name" value="YVTN repeat-like/Quinoprotein amine dehydrogenase"/>
    <property type="match status" value="3"/>
</dbReference>
<dbReference type="RefSeq" id="WP_139373823.1">
    <property type="nucleotide sequence ID" value="NZ_FUWJ01000002.1"/>
</dbReference>
<evidence type="ECO:0000256" key="2">
    <source>
        <dbReference type="SAM" id="SignalP"/>
    </source>
</evidence>
<name>A0A1T4MSB8_9HYPH</name>
<feature type="domain" description="YNCE-like beta-propeller" evidence="3">
    <location>
        <begin position="12"/>
        <end position="313"/>
    </location>
</feature>
<dbReference type="GO" id="GO:0003677">
    <property type="term" value="F:DNA binding"/>
    <property type="evidence" value="ECO:0007669"/>
    <property type="project" value="UniProtKB-KW"/>
</dbReference>
<dbReference type="Pfam" id="PF21783">
    <property type="entry name" value="YNCE"/>
    <property type="match status" value="1"/>
</dbReference>
<evidence type="ECO:0000256" key="1">
    <source>
        <dbReference type="ARBA" id="ARBA00022729"/>
    </source>
</evidence>
<gene>
    <name evidence="4" type="ORF">SAMN02745126_01945</name>
</gene>
<evidence type="ECO:0000259" key="3">
    <source>
        <dbReference type="Pfam" id="PF21783"/>
    </source>
</evidence>
<protein>
    <submittedName>
        <fullName evidence="4">DNA-binding beta-propeller fold protein YncE</fullName>
    </submittedName>
</protein>
<dbReference type="EMBL" id="FUWJ01000002">
    <property type="protein sequence ID" value="SJZ69892.1"/>
    <property type="molecule type" value="Genomic_DNA"/>
</dbReference>
<dbReference type="PANTHER" id="PTHR47197">
    <property type="entry name" value="PROTEIN NIRF"/>
    <property type="match status" value="1"/>
</dbReference>
<keyword evidence="4" id="KW-0238">DNA-binding</keyword>
<dbReference type="Proteomes" id="UP000190092">
    <property type="component" value="Unassembled WGS sequence"/>
</dbReference>
<proteinExistence type="predicted"/>
<dbReference type="InterPro" id="IPR015943">
    <property type="entry name" value="WD40/YVTN_repeat-like_dom_sf"/>
</dbReference>
<evidence type="ECO:0000313" key="5">
    <source>
        <dbReference type="Proteomes" id="UP000190092"/>
    </source>
</evidence>
<reference evidence="5" key="1">
    <citation type="submission" date="2017-02" db="EMBL/GenBank/DDBJ databases">
        <authorList>
            <person name="Varghese N."/>
            <person name="Submissions S."/>
        </authorList>
    </citation>
    <scope>NUCLEOTIDE SEQUENCE [LARGE SCALE GENOMIC DNA]</scope>
    <source>
        <strain evidence="5">ATCC 27094</strain>
    </source>
</reference>
<keyword evidence="5" id="KW-1185">Reference proteome</keyword>
<dbReference type="AlphaFoldDB" id="A0A1T4MSB8"/>
<dbReference type="InterPro" id="IPR048433">
    <property type="entry name" value="YNCE-like_beta-prop"/>
</dbReference>
<dbReference type="OrthoDB" id="145213at2"/>
<keyword evidence="1 2" id="KW-0732">Signal</keyword>
<feature type="chain" id="PRO_5012052276" evidence="2">
    <location>
        <begin position="21"/>
        <end position="331"/>
    </location>
</feature>
<organism evidence="4 5">
    <name type="scientific">Enhydrobacter aerosaccus</name>
    <dbReference type="NCBI Taxonomy" id="225324"/>
    <lineage>
        <taxon>Bacteria</taxon>
        <taxon>Pseudomonadati</taxon>
        <taxon>Pseudomonadota</taxon>
        <taxon>Alphaproteobacteria</taxon>
        <taxon>Hyphomicrobiales</taxon>
        <taxon>Enhydrobacter</taxon>
    </lineage>
</organism>
<dbReference type="PANTHER" id="PTHR47197:SF3">
    <property type="entry name" value="DIHYDRO-HEME D1 DEHYDROGENASE"/>
    <property type="match status" value="1"/>
</dbReference>